<feature type="region of interest" description="Disordered" evidence="1">
    <location>
        <begin position="1"/>
        <end position="47"/>
    </location>
</feature>
<sequence length="344" mass="38662">MSPCSPSSTSTIPAYDSDSAGTDRSNQNTGAMMQKHNSSGATDTTCTLDPIQDSGFHGIKEFPGSMVKSIDKATKPKESYNKTQISKQPRMCAYEHCPSPMHSNKWRVVTPQTSAGGRDWLPLLGMTLCDSCYSTYRKHATFVRSVRTAEGWARFDRETKEHVLNKPRSGNVKRLRNFEPDQDSPIRKRAKSMRKNDAWKESKEAMMYSASDEKEDERIDRPSRARKPSAKLRDALSTIDTASKSERKSILQAKISLLQSEIIGFRLDREDISYDAYNSMMGLDGQQELSNNETEAWSPDDLLEESSEGNEVLLYQDYEAVMDNMCNLVGSYCESPLLLEGDLA</sequence>
<feature type="region of interest" description="Disordered" evidence="1">
    <location>
        <begin position="175"/>
        <end position="232"/>
    </location>
</feature>
<protein>
    <submittedName>
        <fullName evidence="2 3">Uncharacterized protein</fullName>
    </submittedName>
</protein>
<dbReference type="GeneID" id="17307006"/>
<dbReference type="HOGENOM" id="CLU_807626_0_0_1"/>
<dbReference type="RefSeq" id="XP_005837160.1">
    <property type="nucleotide sequence ID" value="XM_005837103.1"/>
</dbReference>
<dbReference type="EnsemblProtists" id="EKX50180">
    <property type="protein sequence ID" value="EKX50180"/>
    <property type="gene ID" value="GUITHDRAFT_135358"/>
</dbReference>
<dbReference type="EMBL" id="JH992979">
    <property type="protein sequence ID" value="EKX50180.1"/>
    <property type="molecule type" value="Genomic_DNA"/>
</dbReference>
<dbReference type="KEGG" id="gtt:GUITHDRAFT_135358"/>
<organism evidence="2">
    <name type="scientific">Guillardia theta (strain CCMP2712)</name>
    <name type="common">Cryptophyte</name>
    <dbReference type="NCBI Taxonomy" id="905079"/>
    <lineage>
        <taxon>Eukaryota</taxon>
        <taxon>Cryptophyceae</taxon>
        <taxon>Pyrenomonadales</taxon>
        <taxon>Geminigeraceae</taxon>
        <taxon>Guillardia</taxon>
    </lineage>
</organism>
<evidence type="ECO:0000313" key="2">
    <source>
        <dbReference type="EMBL" id="EKX50180.1"/>
    </source>
</evidence>
<reference evidence="3" key="3">
    <citation type="submission" date="2016-03" db="UniProtKB">
        <authorList>
            <consortium name="EnsemblProtists"/>
        </authorList>
    </citation>
    <scope>IDENTIFICATION</scope>
</reference>
<dbReference type="OrthoDB" id="10641834at2759"/>
<dbReference type="AlphaFoldDB" id="L1JPR0"/>
<feature type="compositionally biased region" description="Basic and acidic residues" evidence="1">
    <location>
        <begin position="194"/>
        <end position="204"/>
    </location>
</feature>
<accession>L1JPR0</accession>
<feature type="compositionally biased region" description="Polar residues" evidence="1">
    <location>
        <begin position="19"/>
        <end position="47"/>
    </location>
</feature>
<reference evidence="4" key="2">
    <citation type="submission" date="2012-11" db="EMBL/GenBank/DDBJ databases">
        <authorList>
            <person name="Kuo A."/>
            <person name="Curtis B.A."/>
            <person name="Tanifuji G."/>
            <person name="Burki F."/>
            <person name="Gruber A."/>
            <person name="Irimia M."/>
            <person name="Maruyama S."/>
            <person name="Arias M.C."/>
            <person name="Ball S.G."/>
            <person name="Gile G.H."/>
            <person name="Hirakawa Y."/>
            <person name="Hopkins J.F."/>
            <person name="Rensing S.A."/>
            <person name="Schmutz J."/>
            <person name="Symeonidi A."/>
            <person name="Elias M."/>
            <person name="Eveleigh R.J."/>
            <person name="Herman E.K."/>
            <person name="Klute M.J."/>
            <person name="Nakayama T."/>
            <person name="Obornik M."/>
            <person name="Reyes-Prieto A."/>
            <person name="Armbrust E.V."/>
            <person name="Aves S.J."/>
            <person name="Beiko R.G."/>
            <person name="Coutinho P."/>
            <person name="Dacks J.B."/>
            <person name="Durnford D.G."/>
            <person name="Fast N.M."/>
            <person name="Green B.R."/>
            <person name="Grisdale C."/>
            <person name="Hempe F."/>
            <person name="Henrissat B."/>
            <person name="Hoppner M.P."/>
            <person name="Ishida K.-I."/>
            <person name="Kim E."/>
            <person name="Koreny L."/>
            <person name="Kroth P.G."/>
            <person name="Liu Y."/>
            <person name="Malik S.-B."/>
            <person name="Maier U.G."/>
            <person name="McRose D."/>
            <person name="Mock T."/>
            <person name="Neilson J.A."/>
            <person name="Onodera N.T."/>
            <person name="Poole A.M."/>
            <person name="Pritham E.J."/>
            <person name="Richards T.A."/>
            <person name="Rocap G."/>
            <person name="Roy S.W."/>
            <person name="Sarai C."/>
            <person name="Schaack S."/>
            <person name="Shirato S."/>
            <person name="Slamovits C.H."/>
            <person name="Spencer D.F."/>
            <person name="Suzuki S."/>
            <person name="Worden A.Z."/>
            <person name="Zauner S."/>
            <person name="Barry K."/>
            <person name="Bell C."/>
            <person name="Bharti A.K."/>
            <person name="Crow J.A."/>
            <person name="Grimwood J."/>
            <person name="Kramer R."/>
            <person name="Lindquist E."/>
            <person name="Lucas S."/>
            <person name="Salamov A."/>
            <person name="McFadden G.I."/>
            <person name="Lane C.E."/>
            <person name="Keeling P.J."/>
            <person name="Gray M.W."/>
            <person name="Grigoriev I.V."/>
            <person name="Archibald J.M."/>
        </authorList>
    </citation>
    <scope>NUCLEOTIDE SEQUENCE</scope>
    <source>
        <strain evidence="4">CCMP2712</strain>
    </source>
</reference>
<keyword evidence="4" id="KW-1185">Reference proteome</keyword>
<name>L1JPR0_GUITC</name>
<evidence type="ECO:0000256" key="1">
    <source>
        <dbReference type="SAM" id="MobiDB-lite"/>
    </source>
</evidence>
<proteinExistence type="predicted"/>
<dbReference type="PaxDb" id="55529-EKX50180"/>
<evidence type="ECO:0000313" key="3">
    <source>
        <dbReference type="EnsemblProtists" id="EKX50180"/>
    </source>
</evidence>
<feature type="compositionally biased region" description="Low complexity" evidence="1">
    <location>
        <begin position="1"/>
        <end position="11"/>
    </location>
</feature>
<reference evidence="2 4" key="1">
    <citation type="journal article" date="2012" name="Nature">
        <title>Algal genomes reveal evolutionary mosaicism and the fate of nucleomorphs.</title>
        <authorList>
            <consortium name="DOE Joint Genome Institute"/>
            <person name="Curtis B.A."/>
            <person name="Tanifuji G."/>
            <person name="Burki F."/>
            <person name="Gruber A."/>
            <person name="Irimia M."/>
            <person name="Maruyama S."/>
            <person name="Arias M.C."/>
            <person name="Ball S.G."/>
            <person name="Gile G.H."/>
            <person name="Hirakawa Y."/>
            <person name="Hopkins J.F."/>
            <person name="Kuo A."/>
            <person name="Rensing S.A."/>
            <person name="Schmutz J."/>
            <person name="Symeonidi A."/>
            <person name="Elias M."/>
            <person name="Eveleigh R.J."/>
            <person name="Herman E.K."/>
            <person name="Klute M.J."/>
            <person name="Nakayama T."/>
            <person name="Obornik M."/>
            <person name="Reyes-Prieto A."/>
            <person name="Armbrust E.V."/>
            <person name="Aves S.J."/>
            <person name="Beiko R.G."/>
            <person name="Coutinho P."/>
            <person name="Dacks J.B."/>
            <person name="Durnford D.G."/>
            <person name="Fast N.M."/>
            <person name="Green B.R."/>
            <person name="Grisdale C.J."/>
            <person name="Hempel F."/>
            <person name="Henrissat B."/>
            <person name="Hoppner M.P."/>
            <person name="Ishida K."/>
            <person name="Kim E."/>
            <person name="Koreny L."/>
            <person name="Kroth P.G."/>
            <person name="Liu Y."/>
            <person name="Malik S.B."/>
            <person name="Maier U.G."/>
            <person name="McRose D."/>
            <person name="Mock T."/>
            <person name="Neilson J.A."/>
            <person name="Onodera N.T."/>
            <person name="Poole A.M."/>
            <person name="Pritham E.J."/>
            <person name="Richards T.A."/>
            <person name="Rocap G."/>
            <person name="Roy S.W."/>
            <person name="Sarai C."/>
            <person name="Schaack S."/>
            <person name="Shirato S."/>
            <person name="Slamovits C.H."/>
            <person name="Spencer D.F."/>
            <person name="Suzuki S."/>
            <person name="Worden A.Z."/>
            <person name="Zauner S."/>
            <person name="Barry K."/>
            <person name="Bell C."/>
            <person name="Bharti A.K."/>
            <person name="Crow J.A."/>
            <person name="Grimwood J."/>
            <person name="Kramer R."/>
            <person name="Lindquist E."/>
            <person name="Lucas S."/>
            <person name="Salamov A."/>
            <person name="McFadden G.I."/>
            <person name="Lane C.E."/>
            <person name="Keeling P.J."/>
            <person name="Gray M.W."/>
            <person name="Grigoriev I.V."/>
            <person name="Archibald J.M."/>
        </authorList>
    </citation>
    <scope>NUCLEOTIDE SEQUENCE</scope>
    <source>
        <strain evidence="2 4">CCMP2712</strain>
    </source>
</reference>
<gene>
    <name evidence="2" type="ORF">GUITHDRAFT_135358</name>
</gene>
<evidence type="ECO:0000313" key="4">
    <source>
        <dbReference type="Proteomes" id="UP000011087"/>
    </source>
</evidence>
<dbReference type="Proteomes" id="UP000011087">
    <property type="component" value="Unassembled WGS sequence"/>
</dbReference>